<dbReference type="PANTHER" id="PTHR30146">
    <property type="entry name" value="LACI-RELATED TRANSCRIPTIONAL REPRESSOR"/>
    <property type="match status" value="1"/>
</dbReference>
<protein>
    <recommendedName>
        <fullName evidence="9">Ribokinase</fullName>
        <shortName evidence="9">RK</shortName>
        <ecNumber evidence="9">2.7.1.15</ecNumber>
    </recommendedName>
</protein>
<evidence type="ECO:0000256" key="8">
    <source>
        <dbReference type="ARBA" id="ARBA00023163"/>
    </source>
</evidence>
<comment type="pathway">
    <text evidence="9">Carbohydrate metabolism; D-ribose degradation; D-ribose 5-phosphate from beta-D-ribopyranose: step 2/2.</text>
</comment>
<comment type="caution">
    <text evidence="11">The sequence shown here is derived from an EMBL/GenBank/DDBJ whole genome shotgun (WGS) entry which is preliminary data.</text>
</comment>
<keyword evidence="9" id="KW-0963">Cytoplasm</keyword>
<comment type="subunit">
    <text evidence="9">Homodimer.</text>
</comment>
<feature type="binding site" evidence="9">
    <location>
        <position position="606"/>
    </location>
    <ligand>
        <name>K(+)</name>
        <dbReference type="ChEBI" id="CHEBI:29103"/>
    </ligand>
</feature>
<dbReference type="InterPro" id="IPR011611">
    <property type="entry name" value="PfkB_dom"/>
</dbReference>
<dbReference type="Proteomes" id="UP000433071">
    <property type="component" value="Unassembled WGS sequence"/>
</dbReference>
<keyword evidence="3 9" id="KW-0418">Kinase</keyword>
<dbReference type="PROSITE" id="PS50932">
    <property type="entry name" value="HTH_LACI_2"/>
    <property type="match status" value="1"/>
</dbReference>
<dbReference type="PRINTS" id="PR00990">
    <property type="entry name" value="RIBOKINASE"/>
</dbReference>
<keyword evidence="6" id="KW-0805">Transcription regulation</keyword>
<feature type="binding site" evidence="9">
    <location>
        <position position="643"/>
    </location>
    <ligand>
        <name>K(+)</name>
        <dbReference type="ChEBI" id="CHEBI:29103"/>
    </ligand>
</feature>
<comment type="caution">
    <text evidence="9">Lacks conserved residue(s) required for the propagation of feature annotation.</text>
</comment>
<keyword evidence="7" id="KW-0238">DNA-binding</keyword>
<dbReference type="GO" id="GO:0005524">
    <property type="term" value="F:ATP binding"/>
    <property type="evidence" value="ECO:0007669"/>
    <property type="project" value="UniProtKB-UniRule"/>
</dbReference>
<dbReference type="CDD" id="cd06267">
    <property type="entry name" value="PBP1_LacI_sugar_binding-like"/>
    <property type="match status" value="1"/>
</dbReference>
<dbReference type="AlphaFoldDB" id="A0A6I3MGG0"/>
<name>A0A6I3MGG0_9MICO</name>
<dbReference type="PANTHER" id="PTHR30146:SF109">
    <property type="entry name" value="HTH-TYPE TRANSCRIPTIONAL REGULATOR GALS"/>
    <property type="match status" value="1"/>
</dbReference>
<keyword evidence="9" id="KW-0547">Nucleotide-binding</keyword>
<gene>
    <name evidence="9" type="primary">rbsK</name>
    <name evidence="11" type="ORF">GJ743_13485</name>
</gene>
<dbReference type="EMBL" id="WMLB01000027">
    <property type="protein sequence ID" value="MTH69383.1"/>
    <property type="molecule type" value="Genomic_DNA"/>
</dbReference>
<keyword evidence="5 9" id="KW-0630">Potassium</keyword>
<feature type="domain" description="HTH lacI-type" evidence="10">
    <location>
        <begin position="2"/>
        <end position="57"/>
    </location>
</feature>
<keyword evidence="2 9" id="KW-0479">Metal-binding</keyword>
<comment type="function">
    <text evidence="9">Catalyzes the phosphorylation of ribose at O-5 in a reaction requiring ATP and magnesium. The resulting D-ribose-5-phosphate can then be used either for sythesis of nucleotides, histidine, and tryptophan, or as a component of the pentose phosphate pathway.</text>
</comment>
<proteinExistence type="inferred from homology"/>
<feature type="binding site" evidence="9">
    <location>
        <begin position="578"/>
        <end position="583"/>
    </location>
    <ligand>
        <name>ATP</name>
        <dbReference type="ChEBI" id="CHEBI:30616"/>
    </ligand>
</feature>
<dbReference type="UniPathway" id="UPA00916">
    <property type="reaction ID" value="UER00889"/>
</dbReference>
<dbReference type="GO" id="GO:0019303">
    <property type="term" value="P:D-ribose catabolic process"/>
    <property type="evidence" value="ECO:0007669"/>
    <property type="project" value="UniProtKB-UniRule"/>
</dbReference>
<dbReference type="GO" id="GO:0004747">
    <property type="term" value="F:ribokinase activity"/>
    <property type="evidence" value="ECO:0007669"/>
    <property type="project" value="UniProtKB-UniRule"/>
</dbReference>
<comment type="similarity">
    <text evidence="9">Belongs to the carbohydrate kinase PfkB family. Ribokinase subfamily.</text>
</comment>
<keyword evidence="9" id="KW-0119">Carbohydrate metabolism</keyword>
<feature type="active site" description="Proton acceptor" evidence="9">
    <location>
        <position position="610"/>
    </location>
</feature>
<keyword evidence="12" id="KW-1185">Reference proteome</keyword>
<feature type="binding site" evidence="9">
    <location>
        <begin position="397"/>
        <end position="401"/>
    </location>
    <ligand>
        <name>substrate</name>
    </ligand>
</feature>
<dbReference type="HAMAP" id="MF_01987">
    <property type="entry name" value="Ribokinase"/>
    <property type="match status" value="1"/>
</dbReference>
<feature type="binding site" evidence="9">
    <location>
        <position position="640"/>
    </location>
    <ligand>
        <name>K(+)</name>
        <dbReference type="ChEBI" id="CHEBI:29103"/>
    </ligand>
</feature>
<organism evidence="11 12">
    <name type="scientific">Agromyces bracchium</name>
    <dbReference type="NCBI Taxonomy" id="88376"/>
    <lineage>
        <taxon>Bacteria</taxon>
        <taxon>Bacillati</taxon>
        <taxon>Actinomycetota</taxon>
        <taxon>Actinomycetes</taxon>
        <taxon>Micrococcales</taxon>
        <taxon>Microbacteriaceae</taxon>
        <taxon>Agromyces</taxon>
    </lineage>
</organism>
<dbReference type="Gene3D" id="3.40.50.2300">
    <property type="match status" value="2"/>
</dbReference>
<feature type="binding site" evidence="9">
    <location>
        <position position="498"/>
    </location>
    <ligand>
        <name>substrate</name>
    </ligand>
</feature>
<dbReference type="CDD" id="cd01174">
    <property type="entry name" value="ribokinase"/>
    <property type="match status" value="1"/>
</dbReference>
<dbReference type="GO" id="GO:0005737">
    <property type="term" value="C:cytoplasm"/>
    <property type="evidence" value="ECO:0007669"/>
    <property type="project" value="UniProtKB-SubCell"/>
</dbReference>
<evidence type="ECO:0000259" key="10">
    <source>
        <dbReference type="PROSITE" id="PS50932"/>
    </source>
</evidence>
<feature type="binding site" evidence="9">
    <location>
        <begin position="609"/>
        <end position="610"/>
    </location>
    <ligand>
        <name>ATP</name>
        <dbReference type="ChEBI" id="CHEBI:30616"/>
    </ligand>
</feature>
<dbReference type="GO" id="GO:0003700">
    <property type="term" value="F:DNA-binding transcription factor activity"/>
    <property type="evidence" value="ECO:0007669"/>
    <property type="project" value="TreeGrafter"/>
</dbReference>
<evidence type="ECO:0000313" key="12">
    <source>
        <dbReference type="Proteomes" id="UP000433071"/>
    </source>
</evidence>
<dbReference type="SMART" id="SM00354">
    <property type="entry name" value="HTH_LACI"/>
    <property type="match status" value="1"/>
</dbReference>
<evidence type="ECO:0000256" key="2">
    <source>
        <dbReference type="ARBA" id="ARBA00022723"/>
    </source>
</evidence>
<keyword evidence="1 9" id="KW-0808">Transferase</keyword>
<dbReference type="Pfam" id="PF00356">
    <property type="entry name" value="LacI"/>
    <property type="match status" value="1"/>
</dbReference>
<dbReference type="SUPFAM" id="SSF47413">
    <property type="entry name" value="lambda repressor-like DNA-binding domains"/>
    <property type="match status" value="1"/>
</dbReference>
<sequence length="668" mass="69797">MVTRSDVARLAGTSPAVVSYVLNNGPRGVAPETKARVLAAVERLGYRPNQLAVSLRTSETKTIGLVVPDNANPFFAELAREIEKVAFEYGYTLFLANAGDDVEKETGHVRALLDRRVDGVILIPSHDDVPIADELPRAGTPWVVVDRLLGAHRVAPSQVVSNNRQGGRLATEHLIRHGRSRIACISGPQDLRNTADRVRGWRDALLSARMQPTADLLREVSFGSFAAHDAALEMLDAVIDIDAIFVASDEQAIGVMHALHSRGLQCPEDVAMVSFDGIAASELTFPALTTIRQPVPDLARRAFEQLLAQITHTELEPSPQRIDTLDVELIVRGSCGCPAEGARAESDMVIVPEQRDDAGPVVAVVGSMNLDLIVEVDRLPLPGETVLSRETAARPGGKGFNQAVAARRFGGAVELTAAIGADAFGAQLHSDLLRQGLSPAGIRVDRSSPSGVALIVVDSEGQNTISVAAGANSSLVPADLMSHRTGHRQVDVLLLQLEIPLPTAMAAARQAAEAGSTIVLNASPLSAGSAGALSDLIAMSDVLIVNETEAMTLGAEGESWNARAESLLASGPHSVIITLGEEGAVAATADGTLVQPALQVDAIDATGAGDTFCGVLAVALARGDELGEAMAWAAAAGALATTGVGAQTAMPARAEVELFRARRGTANA</sequence>
<dbReference type="GO" id="GO:0000976">
    <property type="term" value="F:transcription cis-regulatory region binding"/>
    <property type="evidence" value="ECO:0007669"/>
    <property type="project" value="TreeGrafter"/>
</dbReference>
<evidence type="ECO:0000256" key="3">
    <source>
        <dbReference type="ARBA" id="ARBA00022777"/>
    </source>
</evidence>
<evidence type="ECO:0000256" key="5">
    <source>
        <dbReference type="ARBA" id="ARBA00022958"/>
    </source>
</evidence>
<evidence type="ECO:0000256" key="6">
    <source>
        <dbReference type="ARBA" id="ARBA00023015"/>
    </source>
</evidence>
<evidence type="ECO:0000256" key="4">
    <source>
        <dbReference type="ARBA" id="ARBA00022842"/>
    </source>
</evidence>
<dbReference type="InterPro" id="IPR000843">
    <property type="entry name" value="HTH_LacI"/>
</dbReference>
<dbReference type="InterPro" id="IPR011877">
    <property type="entry name" value="Ribokinase"/>
</dbReference>
<dbReference type="InterPro" id="IPR002139">
    <property type="entry name" value="Ribo/fructo_kinase"/>
</dbReference>
<dbReference type="Gene3D" id="1.10.260.40">
    <property type="entry name" value="lambda repressor-like DNA-binding domains"/>
    <property type="match status" value="1"/>
</dbReference>
<dbReference type="Pfam" id="PF00294">
    <property type="entry name" value="PfkB"/>
    <property type="match status" value="1"/>
</dbReference>
<dbReference type="CDD" id="cd01392">
    <property type="entry name" value="HTH_LacI"/>
    <property type="match status" value="1"/>
</dbReference>
<dbReference type="OrthoDB" id="37081at2"/>
<comment type="catalytic activity">
    <reaction evidence="9">
        <text>D-ribose + ATP = D-ribose 5-phosphate + ADP + H(+)</text>
        <dbReference type="Rhea" id="RHEA:13697"/>
        <dbReference type="ChEBI" id="CHEBI:15378"/>
        <dbReference type="ChEBI" id="CHEBI:30616"/>
        <dbReference type="ChEBI" id="CHEBI:47013"/>
        <dbReference type="ChEBI" id="CHEBI:78346"/>
        <dbReference type="ChEBI" id="CHEBI:456216"/>
        <dbReference type="EC" id="2.7.1.15"/>
    </reaction>
</comment>
<reference evidence="11 12" key="1">
    <citation type="submission" date="2019-11" db="EMBL/GenBank/DDBJ databases">
        <title>Agromyces kandeliae sp. nov., isolated from mangrove soil.</title>
        <authorList>
            <person name="Wang R."/>
        </authorList>
    </citation>
    <scope>NUCLEOTIDE SEQUENCE [LARGE SCALE GENOMIC DNA]</scope>
    <source>
        <strain evidence="11 12">JCM 11433</strain>
    </source>
</reference>
<feature type="binding site" evidence="9">
    <location>
        <position position="546"/>
    </location>
    <ligand>
        <name>ATP</name>
        <dbReference type="ChEBI" id="CHEBI:30616"/>
    </ligand>
</feature>
<evidence type="ECO:0000256" key="1">
    <source>
        <dbReference type="ARBA" id="ARBA00022679"/>
    </source>
</evidence>
<dbReference type="Pfam" id="PF00532">
    <property type="entry name" value="Peripla_BP_1"/>
    <property type="match status" value="1"/>
</dbReference>
<keyword evidence="9" id="KW-0067">ATP-binding</keyword>
<keyword evidence="8" id="KW-0804">Transcription</keyword>
<feature type="binding site" evidence="9">
    <location>
        <position position="604"/>
    </location>
    <ligand>
        <name>K(+)</name>
        <dbReference type="ChEBI" id="CHEBI:29103"/>
    </ligand>
</feature>
<evidence type="ECO:0000256" key="7">
    <source>
        <dbReference type="ARBA" id="ARBA00023125"/>
    </source>
</evidence>
<dbReference type="InterPro" id="IPR028082">
    <property type="entry name" value="Peripla_BP_I"/>
</dbReference>
<evidence type="ECO:0000313" key="11">
    <source>
        <dbReference type="EMBL" id="MTH69383.1"/>
    </source>
</evidence>
<comment type="activity regulation">
    <text evidence="9">Activated by a monovalent cation that binds near, but not in, the active site. The most likely occupant of the site in vivo is potassium. Ion binding induces a conformational change that may alter substrate affinity.</text>
</comment>
<comment type="subcellular location">
    <subcellularLocation>
        <location evidence="9">Cytoplasm</location>
    </subcellularLocation>
</comment>
<keyword evidence="4 9" id="KW-0460">Magnesium</keyword>
<dbReference type="RefSeq" id="WP_155052440.1">
    <property type="nucleotide sequence ID" value="NZ_BAAAIB010000009.1"/>
</dbReference>
<dbReference type="InterPro" id="IPR029056">
    <property type="entry name" value="Ribokinase-like"/>
</dbReference>
<feature type="binding site" evidence="9">
    <location>
        <begin position="369"/>
        <end position="371"/>
    </location>
    <ligand>
        <name>substrate</name>
    </ligand>
</feature>
<evidence type="ECO:0000256" key="9">
    <source>
        <dbReference type="HAMAP-Rule" id="MF_01987"/>
    </source>
</evidence>
<comment type="cofactor">
    <cofactor evidence="9">
        <name>Mg(2+)</name>
        <dbReference type="ChEBI" id="CHEBI:18420"/>
    </cofactor>
    <text evidence="9">Requires a divalent cation, most likely magnesium in vivo, as an electrophilic catalyst to aid phosphoryl group transfer. It is the chelate of the metal and the nucleotide that is the actual substrate.</text>
</comment>
<dbReference type="EC" id="2.7.1.15" evidence="9"/>
<dbReference type="InterPro" id="IPR010982">
    <property type="entry name" value="Lambda_DNA-bd_dom_sf"/>
</dbReference>
<dbReference type="InterPro" id="IPR001761">
    <property type="entry name" value="Peripla_BP/Lac1_sug-bd_dom"/>
</dbReference>
<feature type="binding site" evidence="9">
    <location>
        <position position="610"/>
    </location>
    <ligand>
        <name>substrate</name>
    </ligand>
</feature>
<dbReference type="Gene3D" id="3.40.1190.20">
    <property type="match status" value="1"/>
</dbReference>
<dbReference type="GO" id="GO:0046872">
    <property type="term" value="F:metal ion binding"/>
    <property type="evidence" value="ECO:0007669"/>
    <property type="project" value="UniProtKB-KW"/>
</dbReference>
<dbReference type="SUPFAM" id="SSF53613">
    <property type="entry name" value="Ribokinase-like"/>
    <property type="match status" value="1"/>
</dbReference>
<feature type="binding site" evidence="9">
    <location>
        <position position="645"/>
    </location>
    <ligand>
        <name>K(+)</name>
        <dbReference type="ChEBI" id="CHEBI:29103"/>
    </ligand>
</feature>
<dbReference type="SUPFAM" id="SSF53822">
    <property type="entry name" value="Periplasmic binding protein-like I"/>
    <property type="match status" value="1"/>
</dbReference>
<accession>A0A6I3MGG0</accession>